<evidence type="ECO:0000256" key="2">
    <source>
        <dbReference type="ARBA" id="ARBA00022553"/>
    </source>
</evidence>
<sequence length="418" mass="47081">MTVTPEHRRLTYAKMKRIVTYFSALLKEKKVGFSDFLHKFLSGQQLFQHTLPAEMHACGFIQHSDLKDLFTVNKPGTMSYRWFTRMKPSDFDYLKVIGKGSFGKVLLAKHREQGRYYAVKVLQKQTIVKRKEQKHVMVERSVLLKGLQHPFLVGLHFSFQSANLLYFVLDYVNGGELFYHLQREGSFPEPRAGFYAAEMALALGYLHSLAIVYRDLKPENILLDSQGHVVLADFGLCKEGVAVGGVMHTFCGTPEYLAPEVLNGGPYSPVVDWWGLGVVLYEMLFGLPPFYSQSKAQMFENILHGSLRLHGRASPAAQSLLRGLLERCVSKRVGGSRDLAELQEHSFFAPIDWDDLLARKLRPPFIPSVTGPCDISYIDPEFTLQPVPDSVMETCPVGPASEAFPGFSFMNPAEYVAS</sequence>
<dbReference type="FunFam" id="3.30.200.20:FF:000030">
    <property type="entry name" value="Non-specific serine/threonine protein kinase"/>
    <property type="match status" value="1"/>
</dbReference>
<evidence type="ECO:0000256" key="7">
    <source>
        <dbReference type="PROSITE-ProRule" id="PRU10141"/>
    </source>
</evidence>
<proteinExistence type="inferred from homology"/>
<evidence type="ECO:0000256" key="4">
    <source>
        <dbReference type="ARBA" id="ARBA00022741"/>
    </source>
</evidence>
<dbReference type="AlphaFoldDB" id="H3DLY6"/>
<keyword evidence="5" id="KW-0418">Kinase</keyword>
<dbReference type="Proteomes" id="UP000007303">
    <property type="component" value="Unassembled WGS sequence"/>
</dbReference>
<dbReference type="GO" id="GO:0004674">
    <property type="term" value="F:protein serine/threonine kinase activity"/>
    <property type="evidence" value="ECO:0007669"/>
    <property type="project" value="UniProtKB-KW"/>
</dbReference>
<dbReference type="FunFam" id="1.10.510.10:FF:000008">
    <property type="entry name" value="Non-specific serine/threonine protein kinase"/>
    <property type="match status" value="1"/>
</dbReference>
<feature type="domain" description="Protein kinase" evidence="9">
    <location>
        <begin position="91"/>
        <end position="348"/>
    </location>
</feature>
<keyword evidence="1 8" id="KW-0723">Serine/threonine-protein kinase</keyword>
<keyword evidence="6 7" id="KW-0067">ATP-binding</keyword>
<dbReference type="Pfam" id="PF00069">
    <property type="entry name" value="Pkinase"/>
    <property type="match status" value="1"/>
</dbReference>
<evidence type="ECO:0000259" key="10">
    <source>
        <dbReference type="PROSITE" id="PS51285"/>
    </source>
</evidence>
<evidence type="ECO:0000256" key="3">
    <source>
        <dbReference type="ARBA" id="ARBA00022679"/>
    </source>
</evidence>
<dbReference type="PROSITE" id="PS00107">
    <property type="entry name" value="PROTEIN_KINASE_ATP"/>
    <property type="match status" value="1"/>
</dbReference>
<dbReference type="PROSITE" id="PS51285">
    <property type="entry name" value="AGC_KINASE_CTER"/>
    <property type="match status" value="1"/>
</dbReference>
<feature type="domain" description="AGC-kinase C-terminal" evidence="10">
    <location>
        <begin position="349"/>
        <end position="418"/>
    </location>
</feature>
<feature type="binding site" evidence="7">
    <location>
        <position position="129"/>
    </location>
    <ligand>
        <name>ATP</name>
        <dbReference type="ChEBI" id="CHEBI:30616"/>
    </ligand>
</feature>
<dbReference type="InterPro" id="IPR017441">
    <property type="entry name" value="Protein_kinase_ATP_BS"/>
</dbReference>
<organism evidence="11 12">
    <name type="scientific">Tetraodon nigroviridis</name>
    <name type="common">Spotted green pufferfish</name>
    <name type="synonym">Chelonodon nigroviridis</name>
    <dbReference type="NCBI Taxonomy" id="99883"/>
    <lineage>
        <taxon>Eukaryota</taxon>
        <taxon>Metazoa</taxon>
        <taxon>Chordata</taxon>
        <taxon>Craniata</taxon>
        <taxon>Vertebrata</taxon>
        <taxon>Euteleostomi</taxon>
        <taxon>Actinopterygii</taxon>
        <taxon>Neopterygii</taxon>
        <taxon>Teleostei</taxon>
        <taxon>Neoteleostei</taxon>
        <taxon>Acanthomorphata</taxon>
        <taxon>Eupercaria</taxon>
        <taxon>Tetraodontiformes</taxon>
        <taxon>Tetradontoidea</taxon>
        <taxon>Tetraodontidae</taxon>
        <taxon>Tetraodon</taxon>
    </lineage>
</organism>
<dbReference type="InParanoid" id="H3DLY6"/>
<reference evidence="11" key="2">
    <citation type="submission" date="2025-08" db="UniProtKB">
        <authorList>
            <consortium name="Ensembl"/>
        </authorList>
    </citation>
    <scope>IDENTIFICATION</scope>
</reference>
<accession>H3DLY6</accession>
<dbReference type="Gene3D" id="3.30.200.20">
    <property type="entry name" value="Phosphorylase Kinase, domain 1"/>
    <property type="match status" value="1"/>
</dbReference>
<keyword evidence="4 7" id="KW-0547">Nucleotide-binding</keyword>
<evidence type="ECO:0000259" key="9">
    <source>
        <dbReference type="PROSITE" id="PS50011"/>
    </source>
</evidence>
<dbReference type="SMART" id="SM00133">
    <property type="entry name" value="S_TK_X"/>
    <property type="match status" value="1"/>
</dbReference>
<evidence type="ECO:0000256" key="5">
    <source>
        <dbReference type="ARBA" id="ARBA00022777"/>
    </source>
</evidence>
<dbReference type="Pfam" id="PF00433">
    <property type="entry name" value="Pkinase_C"/>
    <property type="match status" value="1"/>
</dbReference>
<dbReference type="InterPro" id="IPR008271">
    <property type="entry name" value="Ser/Thr_kinase_AS"/>
</dbReference>
<dbReference type="SUPFAM" id="SSF56112">
    <property type="entry name" value="Protein kinase-like (PK-like)"/>
    <property type="match status" value="1"/>
</dbReference>
<dbReference type="InterPro" id="IPR011009">
    <property type="entry name" value="Kinase-like_dom_sf"/>
</dbReference>
<dbReference type="STRING" id="99883.ENSTNIP00000021534"/>
<protein>
    <recommendedName>
        <fullName evidence="13">Serum/glucocorticoid regulated kinase 2b</fullName>
    </recommendedName>
</protein>
<name>H3DLY6_TETNG</name>
<dbReference type="PROSITE" id="PS00108">
    <property type="entry name" value="PROTEIN_KINASE_ST"/>
    <property type="match status" value="1"/>
</dbReference>
<dbReference type="InterPro" id="IPR000961">
    <property type="entry name" value="AGC-kinase_C"/>
</dbReference>
<keyword evidence="2" id="KW-0597">Phosphoprotein</keyword>
<keyword evidence="12" id="KW-1185">Reference proteome</keyword>
<reference evidence="11" key="3">
    <citation type="submission" date="2025-09" db="UniProtKB">
        <authorList>
            <consortium name="Ensembl"/>
        </authorList>
    </citation>
    <scope>IDENTIFICATION</scope>
</reference>
<evidence type="ECO:0000313" key="12">
    <source>
        <dbReference type="Proteomes" id="UP000007303"/>
    </source>
</evidence>
<dbReference type="GeneTree" id="ENSGT00940000164496"/>
<dbReference type="PANTHER" id="PTHR24351">
    <property type="entry name" value="RIBOSOMAL PROTEIN S6 KINASE"/>
    <property type="match status" value="1"/>
</dbReference>
<dbReference type="HOGENOM" id="CLU_000288_63_48_1"/>
<comment type="similarity">
    <text evidence="8">Belongs to the protein kinase superfamily.</text>
</comment>
<dbReference type="InterPro" id="IPR017892">
    <property type="entry name" value="Pkinase_C"/>
</dbReference>
<dbReference type="InterPro" id="IPR000719">
    <property type="entry name" value="Prot_kinase_dom"/>
</dbReference>
<keyword evidence="3" id="KW-0808">Transferase</keyword>
<dbReference type="GO" id="GO:0005524">
    <property type="term" value="F:ATP binding"/>
    <property type="evidence" value="ECO:0007669"/>
    <property type="project" value="UniProtKB-UniRule"/>
</dbReference>
<evidence type="ECO:0000256" key="8">
    <source>
        <dbReference type="RuleBase" id="RU000304"/>
    </source>
</evidence>
<evidence type="ECO:0000256" key="6">
    <source>
        <dbReference type="ARBA" id="ARBA00022840"/>
    </source>
</evidence>
<dbReference type="OMA" id="TGPCDIS"/>
<evidence type="ECO:0000256" key="1">
    <source>
        <dbReference type="ARBA" id="ARBA00022527"/>
    </source>
</evidence>
<evidence type="ECO:0008006" key="13">
    <source>
        <dbReference type="Google" id="ProtNLM"/>
    </source>
</evidence>
<dbReference type="PROSITE" id="PS50011">
    <property type="entry name" value="PROTEIN_KINASE_DOM"/>
    <property type="match status" value="1"/>
</dbReference>
<reference evidence="12" key="1">
    <citation type="journal article" date="2004" name="Nature">
        <title>Genome duplication in the teleost fish Tetraodon nigroviridis reveals the early vertebrate proto-karyotype.</title>
        <authorList>
            <person name="Jaillon O."/>
            <person name="Aury J.-M."/>
            <person name="Brunet F."/>
            <person name="Petit J.-L."/>
            <person name="Stange-Thomann N."/>
            <person name="Mauceli E."/>
            <person name="Bouneau L."/>
            <person name="Fischer C."/>
            <person name="Ozouf-Costaz C."/>
            <person name="Bernot A."/>
            <person name="Nicaud S."/>
            <person name="Jaffe D."/>
            <person name="Fisher S."/>
            <person name="Lutfalla G."/>
            <person name="Dossat C."/>
            <person name="Segurens B."/>
            <person name="Dasilva C."/>
            <person name="Salanoubat M."/>
            <person name="Levy M."/>
            <person name="Boudet N."/>
            <person name="Castellano S."/>
            <person name="Anthouard V."/>
            <person name="Jubin C."/>
            <person name="Castelli V."/>
            <person name="Katinka M."/>
            <person name="Vacherie B."/>
            <person name="Biemont C."/>
            <person name="Skalli Z."/>
            <person name="Cattolico L."/>
            <person name="Poulain J."/>
            <person name="De Berardinis V."/>
            <person name="Cruaud C."/>
            <person name="Duprat S."/>
            <person name="Brottier P."/>
            <person name="Coutanceau J.-P."/>
            <person name="Gouzy J."/>
            <person name="Parra G."/>
            <person name="Lardier G."/>
            <person name="Chapple C."/>
            <person name="McKernan K.J."/>
            <person name="McEwan P."/>
            <person name="Bosak S."/>
            <person name="Kellis M."/>
            <person name="Volff J.-N."/>
            <person name="Guigo R."/>
            <person name="Zody M.C."/>
            <person name="Mesirov J."/>
            <person name="Lindblad-Toh K."/>
            <person name="Birren B."/>
            <person name="Nusbaum C."/>
            <person name="Kahn D."/>
            <person name="Robinson-Rechavi M."/>
            <person name="Laudet V."/>
            <person name="Schachter V."/>
            <person name="Quetier F."/>
            <person name="Saurin W."/>
            <person name="Scarpelli C."/>
            <person name="Wincker P."/>
            <person name="Lander E.S."/>
            <person name="Weissenbach J."/>
            <person name="Roest Crollius H."/>
        </authorList>
    </citation>
    <scope>NUCLEOTIDE SEQUENCE [LARGE SCALE GENOMIC DNA]</scope>
</reference>
<dbReference type="SMART" id="SM00220">
    <property type="entry name" value="S_TKc"/>
    <property type="match status" value="1"/>
</dbReference>
<dbReference type="Ensembl" id="ENSTNIT00000021769.1">
    <property type="protein sequence ID" value="ENSTNIP00000021534.1"/>
    <property type="gene ID" value="ENSTNIG00000018365.1"/>
</dbReference>
<evidence type="ECO:0000313" key="11">
    <source>
        <dbReference type="Ensembl" id="ENSTNIP00000021534.1"/>
    </source>
</evidence>
<dbReference type="Gene3D" id="1.10.510.10">
    <property type="entry name" value="Transferase(Phosphotransferase) domain 1"/>
    <property type="match status" value="1"/>
</dbReference>